<evidence type="ECO:0000256" key="3">
    <source>
        <dbReference type="ARBA" id="ARBA00012068"/>
    </source>
</evidence>
<dbReference type="SUPFAM" id="SSF51735">
    <property type="entry name" value="NAD(P)-binding Rossmann-fold domains"/>
    <property type="match status" value="1"/>
</dbReference>
<evidence type="ECO:0000313" key="13">
    <source>
        <dbReference type="EMBL" id="TCS81288.1"/>
    </source>
</evidence>
<dbReference type="PROSITE" id="PS51671">
    <property type="entry name" value="ACT"/>
    <property type="match status" value="1"/>
</dbReference>
<dbReference type="PROSITE" id="PS51176">
    <property type="entry name" value="PDH_ADH"/>
    <property type="match status" value="1"/>
</dbReference>
<dbReference type="GO" id="GO:0006571">
    <property type="term" value="P:tyrosine biosynthetic process"/>
    <property type="evidence" value="ECO:0007669"/>
    <property type="project" value="UniProtKB-UniPathway"/>
</dbReference>
<keyword evidence="8" id="KW-0520">NAD</keyword>
<dbReference type="GO" id="GO:0004665">
    <property type="term" value="F:prephenate dehydrogenase (NADP+) activity"/>
    <property type="evidence" value="ECO:0007669"/>
    <property type="project" value="InterPro"/>
</dbReference>
<evidence type="ECO:0000256" key="1">
    <source>
        <dbReference type="ARBA" id="ARBA00005067"/>
    </source>
</evidence>
<dbReference type="SUPFAM" id="SSF55021">
    <property type="entry name" value="ACT-like"/>
    <property type="match status" value="1"/>
</dbReference>
<keyword evidence="7" id="KW-0560">Oxidoreductase</keyword>
<evidence type="ECO:0000256" key="6">
    <source>
        <dbReference type="ARBA" id="ARBA00022605"/>
    </source>
</evidence>
<evidence type="ECO:0000256" key="5">
    <source>
        <dbReference type="ARBA" id="ARBA00022498"/>
    </source>
</evidence>
<keyword evidence="9" id="KW-0057">Aromatic amino acid biosynthesis</keyword>
<dbReference type="InterPro" id="IPR036291">
    <property type="entry name" value="NAD(P)-bd_dom_sf"/>
</dbReference>
<dbReference type="FunFam" id="1.10.3660.10:FF:000003">
    <property type="entry name" value="Prephenate dehydrogenase"/>
    <property type="match status" value="1"/>
</dbReference>
<evidence type="ECO:0000313" key="14">
    <source>
        <dbReference type="Proteomes" id="UP000295788"/>
    </source>
</evidence>
<dbReference type="Gene3D" id="3.40.50.720">
    <property type="entry name" value="NAD(P)-binding Rossmann-like Domain"/>
    <property type="match status" value="1"/>
</dbReference>
<dbReference type="Gene3D" id="3.30.70.260">
    <property type="match status" value="1"/>
</dbReference>
<keyword evidence="5" id="KW-0827">Tyrosine biosynthesis</keyword>
<dbReference type="InterPro" id="IPR046825">
    <property type="entry name" value="PDH_C"/>
</dbReference>
<keyword evidence="6" id="KW-0028">Amino-acid biosynthesis</keyword>
<comment type="caution">
    <text evidence="13">The sequence shown here is derived from an EMBL/GenBank/DDBJ whole genome shotgun (WGS) entry which is preliminary data.</text>
</comment>
<protein>
    <recommendedName>
        <fullName evidence="4">Prephenate dehydrogenase</fullName>
        <ecNumber evidence="3">1.3.1.12</ecNumber>
    </recommendedName>
</protein>
<gene>
    <name evidence="13" type="ORF">EDD72_11346</name>
</gene>
<dbReference type="GO" id="GO:0070403">
    <property type="term" value="F:NAD+ binding"/>
    <property type="evidence" value="ECO:0007669"/>
    <property type="project" value="InterPro"/>
</dbReference>
<organism evidence="13 14">
    <name type="scientific">Tepidibacillus fermentans</name>
    <dbReference type="NCBI Taxonomy" id="1281767"/>
    <lineage>
        <taxon>Bacteria</taxon>
        <taxon>Bacillati</taxon>
        <taxon>Bacillota</taxon>
        <taxon>Bacilli</taxon>
        <taxon>Bacillales</taxon>
        <taxon>Bacillaceae</taxon>
        <taxon>Tepidibacillus</taxon>
    </lineage>
</organism>
<dbReference type="PANTHER" id="PTHR21363">
    <property type="entry name" value="PREPHENATE DEHYDROGENASE"/>
    <property type="match status" value="1"/>
</dbReference>
<dbReference type="UniPathway" id="UPA00122">
    <property type="reaction ID" value="UER00961"/>
</dbReference>
<sequence>MKKKITIIGVGLIGGSLAINFKNSGQYQVIGYDVKEHQLQMAEKLGVIHRGVMDLREAVRDSDYTFLSAPVGQLYDLLDTILELKFKQGVIITDTGSTKGKLVEYTSKFLEKGAYFIGGHPMAGSHKSGVSAANERLFENAYYVLTPGPNIPKWVVDELISLLSLTRAKIIQMDPYEHDQVVGAISHFPHIIAALLTNQVAEYSEQNKWYSRLAAGGFKDITRIASSNPEMWRDILIHNQQVMIDLAEDWKRGFDQIIQMVSQLEVQAIEEFFRSARDFRNQLPEKGKGALNPLYDLFIDVPDHPGVIGKVTTLLGEAEISITNIQILEIREDIMGVLRISFRNENDLERAKNLLKDSGYHVYLME</sequence>
<dbReference type="NCBIfam" id="NF005107">
    <property type="entry name" value="PRK06545.1-5"/>
    <property type="match status" value="1"/>
</dbReference>
<evidence type="ECO:0000256" key="8">
    <source>
        <dbReference type="ARBA" id="ARBA00023027"/>
    </source>
</evidence>
<accession>A0A4R3KDQ2</accession>
<feature type="domain" description="Prephenate/arogenate dehydrogenase" evidence="11">
    <location>
        <begin position="3"/>
        <end position="291"/>
    </location>
</feature>
<dbReference type="GO" id="GO:0008977">
    <property type="term" value="F:prephenate dehydrogenase (NAD+) activity"/>
    <property type="evidence" value="ECO:0007669"/>
    <property type="project" value="UniProtKB-EC"/>
</dbReference>
<dbReference type="InterPro" id="IPR003099">
    <property type="entry name" value="Prephen_DH"/>
</dbReference>
<dbReference type="AlphaFoldDB" id="A0A4R3KDQ2"/>
<dbReference type="InterPro" id="IPR045865">
    <property type="entry name" value="ACT-like_dom_sf"/>
</dbReference>
<evidence type="ECO:0000259" key="11">
    <source>
        <dbReference type="PROSITE" id="PS51176"/>
    </source>
</evidence>
<dbReference type="Pfam" id="PF02153">
    <property type="entry name" value="PDH_N"/>
    <property type="match status" value="1"/>
</dbReference>
<feature type="domain" description="ACT" evidence="12">
    <location>
        <begin position="296"/>
        <end position="366"/>
    </location>
</feature>
<dbReference type="SUPFAM" id="SSF48179">
    <property type="entry name" value="6-phosphogluconate dehydrogenase C-terminal domain-like"/>
    <property type="match status" value="1"/>
</dbReference>
<dbReference type="Pfam" id="PF01842">
    <property type="entry name" value="ACT"/>
    <property type="match status" value="1"/>
</dbReference>
<dbReference type="InterPro" id="IPR050812">
    <property type="entry name" value="Preph/Arog_dehydrog"/>
</dbReference>
<evidence type="ECO:0000256" key="10">
    <source>
        <dbReference type="ARBA" id="ARBA00049260"/>
    </source>
</evidence>
<dbReference type="Proteomes" id="UP000295788">
    <property type="component" value="Unassembled WGS sequence"/>
</dbReference>
<dbReference type="CDD" id="cd04909">
    <property type="entry name" value="ACT_PDH-BS"/>
    <property type="match status" value="1"/>
</dbReference>
<dbReference type="OrthoDB" id="9802008at2"/>
<evidence type="ECO:0000259" key="12">
    <source>
        <dbReference type="PROSITE" id="PS51671"/>
    </source>
</evidence>
<dbReference type="InterPro" id="IPR008927">
    <property type="entry name" value="6-PGluconate_DH-like_C_sf"/>
</dbReference>
<dbReference type="InterPro" id="IPR002912">
    <property type="entry name" value="ACT_dom"/>
</dbReference>
<comment type="pathway">
    <text evidence="1">Amino-acid biosynthesis; L-tyrosine biosynthesis; (4-hydroxyphenyl)pyruvate from prephenate (NAD(+) route): step 1/1.</text>
</comment>
<comment type="catalytic activity">
    <reaction evidence="10">
        <text>prephenate + NAD(+) = 3-(4-hydroxyphenyl)pyruvate + CO2 + NADH</text>
        <dbReference type="Rhea" id="RHEA:13869"/>
        <dbReference type="ChEBI" id="CHEBI:16526"/>
        <dbReference type="ChEBI" id="CHEBI:29934"/>
        <dbReference type="ChEBI" id="CHEBI:36242"/>
        <dbReference type="ChEBI" id="CHEBI:57540"/>
        <dbReference type="ChEBI" id="CHEBI:57945"/>
        <dbReference type="EC" id="1.3.1.12"/>
    </reaction>
</comment>
<dbReference type="RefSeq" id="WP_132769406.1">
    <property type="nucleotide sequence ID" value="NZ_SMAB01000013.1"/>
</dbReference>
<dbReference type="EMBL" id="SMAB01000013">
    <property type="protein sequence ID" value="TCS81288.1"/>
    <property type="molecule type" value="Genomic_DNA"/>
</dbReference>
<dbReference type="Pfam" id="PF20463">
    <property type="entry name" value="PDH_C"/>
    <property type="match status" value="1"/>
</dbReference>
<dbReference type="PANTHER" id="PTHR21363:SF0">
    <property type="entry name" value="PREPHENATE DEHYDROGENASE [NADP(+)]"/>
    <property type="match status" value="1"/>
</dbReference>
<proteinExistence type="inferred from homology"/>
<name>A0A4R3KDQ2_9BACI</name>
<evidence type="ECO:0000256" key="7">
    <source>
        <dbReference type="ARBA" id="ARBA00023002"/>
    </source>
</evidence>
<evidence type="ECO:0000256" key="2">
    <source>
        <dbReference type="ARBA" id="ARBA00007964"/>
    </source>
</evidence>
<evidence type="ECO:0000256" key="9">
    <source>
        <dbReference type="ARBA" id="ARBA00023141"/>
    </source>
</evidence>
<comment type="similarity">
    <text evidence="2">Belongs to the prephenate/arogenate dehydrogenase family.</text>
</comment>
<evidence type="ECO:0000256" key="4">
    <source>
        <dbReference type="ARBA" id="ARBA00016891"/>
    </source>
</evidence>
<keyword evidence="14" id="KW-1185">Reference proteome</keyword>
<dbReference type="Gene3D" id="1.10.3660.10">
    <property type="entry name" value="6-phosphogluconate dehydrogenase C-terminal like domain"/>
    <property type="match status" value="1"/>
</dbReference>
<reference evidence="13 14" key="1">
    <citation type="submission" date="2019-03" db="EMBL/GenBank/DDBJ databases">
        <title>Genomic Encyclopedia of Type Strains, Phase IV (KMG-IV): sequencing the most valuable type-strain genomes for metagenomic binning, comparative biology and taxonomic classification.</title>
        <authorList>
            <person name="Goeker M."/>
        </authorList>
    </citation>
    <scope>NUCLEOTIDE SEQUENCE [LARGE SCALE GENOMIC DNA]</scope>
    <source>
        <strain evidence="13 14">DSM 23802</strain>
    </source>
</reference>
<dbReference type="FunFam" id="3.40.50.720:FF:000208">
    <property type="entry name" value="Prephenate dehydrogenase"/>
    <property type="match status" value="1"/>
</dbReference>
<dbReference type="InterPro" id="IPR046826">
    <property type="entry name" value="PDH_N"/>
</dbReference>
<dbReference type="EC" id="1.3.1.12" evidence="3"/>